<evidence type="ECO:0000313" key="2">
    <source>
        <dbReference type="Proteomes" id="UP000095285"/>
    </source>
</evidence>
<evidence type="ECO:0000256" key="1">
    <source>
        <dbReference type="SAM" id="MobiDB-lite"/>
    </source>
</evidence>
<reference evidence="2" key="1">
    <citation type="submission" date="2012-04" db="EMBL/GenBank/DDBJ databases">
        <title>The Genome Sequence of Loa loa.</title>
        <authorList>
            <consortium name="The Broad Institute Genome Sequencing Platform"/>
            <consortium name="Broad Institute Genome Sequencing Center for Infectious Disease"/>
            <person name="Nutman T.B."/>
            <person name="Fink D.L."/>
            <person name="Russ C."/>
            <person name="Young S."/>
            <person name="Zeng Q."/>
            <person name="Gargeya S."/>
            <person name="Alvarado L."/>
            <person name="Berlin A."/>
            <person name="Chapman S.B."/>
            <person name="Chen Z."/>
            <person name="Freedman E."/>
            <person name="Gellesch M."/>
            <person name="Goldberg J."/>
            <person name="Griggs A."/>
            <person name="Gujja S."/>
            <person name="Heilman E.R."/>
            <person name="Heiman D."/>
            <person name="Howarth C."/>
            <person name="Mehta T."/>
            <person name="Neiman D."/>
            <person name="Pearson M."/>
            <person name="Roberts A."/>
            <person name="Saif S."/>
            <person name="Shea T."/>
            <person name="Shenoy N."/>
            <person name="Sisk P."/>
            <person name="Stolte C."/>
            <person name="Sykes S."/>
            <person name="White J."/>
            <person name="Yandava C."/>
            <person name="Haas B."/>
            <person name="Henn M.R."/>
            <person name="Nusbaum C."/>
            <person name="Birren B."/>
        </authorList>
    </citation>
    <scope>NUCLEOTIDE SEQUENCE [LARGE SCALE GENOMIC DNA]</scope>
</reference>
<keyword evidence="2" id="KW-1185">Reference proteome</keyword>
<dbReference type="Proteomes" id="UP000095285">
    <property type="component" value="Unassembled WGS sequence"/>
</dbReference>
<dbReference type="STRING" id="7209.A0A1I7VDJ1"/>
<name>A0A1I7VDJ1_LOALO</name>
<proteinExistence type="predicted"/>
<organism evidence="2 3">
    <name type="scientific">Loa loa</name>
    <name type="common">Eye worm</name>
    <name type="synonym">Filaria loa</name>
    <dbReference type="NCBI Taxonomy" id="7209"/>
    <lineage>
        <taxon>Eukaryota</taxon>
        <taxon>Metazoa</taxon>
        <taxon>Ecdysozoa</taxon>
        <taxon>Nematoda</taxon>
        <taxon>Chromadorea</taxon>
        <taxon>Rhabditida</taxon>
        <taxon>Spirurina</taxon>
        <taxon>Spiruromorpha</taxon>
        <taxon>Filarioidea</taxon>
        <taxon>Onchocercidae</taxon>
        <taxon>Loa</taxon>
    </lineage>
</organism>
<protein>
    <submittedName>
        <fullName evidence="3">DDE_Tnp_1_7 domain-containing protein</fullName>
    </submittedName>
</protein>
<sequence length="189" mass="21032">MLDLDKTLDEETAADKCILRGSSISKEVEVVISDLMKISSYNLDAQQKFYDALSEVLTKDVPVAEVSSKYGIAVDAFQPYITEARVLLGQSPYSTSSNIRETSTELDSELPNGSRKYADGKNHFDEIFTNIELPLKDISGDTVFTTFVAVHPTNMAKDFSKHEKRYDTGNLLTKAYLLSSMTALILLTR</sequence>
<dbReference type="AlphaFoldDB" id="A0A1I7VDJ1"/>
<feature type="region of interest" description="Disordered" evidence="1">
    <location>
        <begin position="94"/>
        <end position="113"/>
    </location>
</feature>
<evidence type="ECO:0000313" key="3">
    <source>
        <dbReference type="WBParaSite" id="EN70_1355"/>
    </source>
</evidence>
<reference evidence="3" key="2">
    <citation type="submission" date="2016-11" db="UniProtKB">
        <authorList>
            <consortium name="WormBaseParasite"/>
        </authorList>
    </citation>
    <scope>IDENTIFICATION</scope>
</reference>
<dbReference type="WBParaSite" id="EN70_1355">
    <property type="protein sequence ID" value="EN70_1355"/>
    <property type="gene ID" value="EN70_1355"/>
</dbReference>
<accession>A0A1I7VDJ1</accession>